<evidence type="ECO:0000259" key="1">
    <source>
        <dbReference type="SMART" id="SM00635"/>
    </source>
</evidence>
<accession>A0A143BGE8</accession>
<name>A0A143BGE8_9BACT</name>
<dbReference type="Pfam" id="PF02368">
    <property type="entry name" value="Big_2"/>
    <property type="match status" value="5"/>
</dbReference>
<dbReference type="InterPro" id="IPR008964">
    <property type="entry name" value="Invasin/intimin_cell_adhesion"/>
</dbReference>
<reference evidence="2 3" key="1">
    <citation type="journal article" date="2014" name="Proc. Natl. Acad. Sci. U.S.A.">
        <title>Functional type 2 photosynthetic reaction centers found in the rare bacterial phylum Gemmatimonadetes.</title>
        <authorList>
            <person name="Zeng Y."/>
            <person name="Feng F."/>
            <person name="Medova H."/>
            <person name="Dean J."/>
            <person name="Koblizek M."/>
        </authorList>
    </citation>
    <scope>NUCLEOTIDE SEQUENCE [LARGE SCALE GENOMIC DNA]</scope>
    <source>
        <strain evidence="2 3">AP64</strain>
    </source>
</reference>
<proteinExistence type="predicted"/>
<dbReference type="Gene3D" id="2.60.40.1080">
    <property type="match status" value="7"/>
</dbReference>
<dbReference type="Proteomes" id="UP000076404">
    <property type="component" value="Chromosome"/>
</dbReference>
<dbReference type="SUPFAM" id="SSF49373">
    <property type="entry name" value="Invasin/intimin cell-adhesion fragments"/>
    <property type="match status" value="6"/>
</dbReference>
<dbReference type="SMART" id="SM00635">
    <property type="entry name" value="BID_2"/>
    <property type="match status" value="7"/>
</dbReference>
<feature type="domain" description="BIG2" evidence="1">
    <location>
        <begin position="149"/>
        <end position="224"/>
    </location>
</feature>
<dbReference type="InterPro" id="IPR003343">
    <property type="entry name" value="Big_2"/>
</dbReference>
<gene>
    <name evidence="2" type="ORF">GEMMAAP_03215</name>
</gene>
<organism evidence="2 3">
    <name type="scientific">Gemmatimonas phototrophica</name>
    <dbReference type="NCBI Taxonomy" id="1379270"/>
    <lineage>
        <taxon>Bacteria</taxon>
        <taxon>Pseudomonadati</taxon>
        <taxon>Gemmatimonadota</taxon>
        <taxon>Gemmatimonadia</taxon>
        <taxon>Gemmatimonadales</taxon>
        <taxon>Gemmatimonadaceae</taxon>
        <taxon>Gemmatimonas</taxon>
    </lineage>
</organism>
<feature type="domain" description="BIG2" evidence="1">
    <location>
        <begin position="566"/>
        <end position="643"/>
    </location>
</feature>
<feature type="domain" description="BIG2" evidence="1">
    <location>
        <begin position="397"/>
        <end position="474"/>
    </location>
</feature>
<dbReference type="InterPro" id="IPR045197">
    <property type="entry name" value="NUP210-like"/>
</dbReference>
<dbReference type="PANTHER" id="PTHR23019:SF0">
    <property type="entry name" value="NUCLEAR PORE MEMBRANE GLYCOPROTEIN 210"/>
    <property type="match status" value="1"/>
</dbReference>
<feature type="domain" description="BIG2" evidence="1">
    <location>
        <begin position="62"/>
        <end position="146"/>
    </location>
</feature>
<dbReference type="SUPFAM" id="SSF75011">
    <property type="entry name" value="3-carboxy-cis,cis-mucoante lactonizing enzyme"/>
    <property type="match status" value="1"/>
</dbReference>
<dbReference type="eggNOG" id="COG4447">
    <property type="taxonomic scope" value="Bacteria"/>
</dbReference>
<dbReference type="AlphaFoldDB" id="A0A143BGE8"/>
<sequence>MFTTMKFSGSRVVAAPCSRAVGVRVLPRVITMLGFALLTACGGGGDATGPGTGGGGPPVTPVASRIDLSASAVGLGAVGASENVTALVRDGSGNLLSSATVSWSSADITVADVSGSGNTATITARAPGRTTIRATSGAVTQDLAVTVSIIRGITLPASSQVRAGGSMILTPTLDAEQGAATALRWESADPTIANVASGVVTGVSLGTTTIRVSAIGDSRITATTALTVTGPRSVVISNVPEELFLGEDRQFTAVVDVDGNESRAIEWSSGAPSVATVTSSGRVIAIGLGTAIIRVQSTAFTNMKDSVVLQVRVPRFVTVSPSSSTMGLGQTRQLSAQVQAEEGFPSAVSWRSSNPSVAMVASSGLVTAVSQGTATVTAVLNADTTRRGTATINIVPLVRDVEVQPSAVSIAAGDTRQLGVTLTGDPGASQEVTWRTGNPAVATVSATGLVTGVAAGTTMITAVSVSDTTRQSTSLITVRNAPTVTMTPTSLTIEPGEVAYLGASVQADAGVNTSVTWRTSDAAVVTVSGAGQITGIALGSATITAVSVADTTRRASSAITVSSAPGVRSLSVSPAAISLQSSQTVQLVPTVQVTGGASAGVTYRSDNPSVASVNFTGLVTAMANGSATITVASTADPSKTATAAITVSATPTQLATAWTASRLGGALHEDVVSFDGIDANSAFAVNSKGDVFRMVGGVWSLATRGTTFSTQFLAVSATGVSAAVAVGTNGVIARFDGTAWSAMSSGVTQTLNGVHLDGPTSGFAVGAGGVALRLNGGSWSSTTTGSTQTLNSVWVAGSVAVAVGTSGEVLRWNGSTWTRQTSGTSETLYGVTGISGSDVVAVGTFGTVLRFNGTSWSTVNGGNVTADLYSVSGSTANSNRYYIASDNGLYSLNNNSVQLVTTPYAPRLFGTSIDASGNVWTSGQRGSVMRLSGTTWETVNLAPDLIDAWSTATSNAWAVGEFGFIYRWNGSTWSRQSTPTTTTLNAVWGTSTTEAFAGGDDGTMLRWNGSSWTAMSFPSTGSVYGLWGSASNSVYAVTSSGEVLRFNGTSWSIVATSSSALWVVYGSSANDVYAAGENGTTLRFNGTSWNTMNAPTAGTMAGIWSAGPATVLSVGANSSGTGGIAYRHNGTTWSAMSMPVSSVLTSVWGANQNDVYATGETGTILRWNGTSWSSMTSGSTDLLWAVTGAPAGNGGGFAVGYNSTVVAATSTGGFGVAGYRALTTARGMELDPRAGAKLVRGALPTGKARKHRRGR</sequence>
<keyword evidence="3" id="KW-1185">Reference proteome</keyword>
<dbReference type="KEGG" id="gph:GEMMAAP_03215"/>
<feature type="domain" description="BIG2" evidence="1">
    <location>
        <begin position="313"/>
        <end position="390"/>
    </location>
</feature>
<dbReference type="STRING" id="1379270.GEMMAAP_03215"/>
<feature type="domain" description="BIG2" evidence="1">
    <location>
        <begin position="480"/>
        <end position="552"/>
    </location>
</feature>
<evidence type="ECO:0000313" key="2">
    <source>
        <dbReference type="EMBL" id="AMW04117.1"/>
    </source>
</evidence>
<evidence type="ECO:0000313" key="3">
    <source>
        <dbReference type="Proteomes" id="UP000076404"/>
    </source>
</evidence>
<reference evidence="2 3" key="2">
    <citation type="journal article" date="2016" name="Environ. Microbiol. Rep.">
        <title>Metagenomic evidence for the presence of phototrophic Gemmatimonadetes bacteria in diverse environments.</title>
        <authorList>
            <person name="Zeng Y."/>
            <person name="Baumbach J."/>
            <person name="Barbosa E.G."/>
            <person name="Azevedo V."/>
            <person name="Zhang C."/>
            <person name="Koblizek M."/>
        </authorList>
    </citation>
    <scope>NUCLEOTIDE SEQUENCE [LARGE SCALE GENOMIC DNA]</scope>
    <source>
        <strain evidence="2 3">AP64</strain>
    </source>
</reference>
<dbReference type="eggNOG" id="COG5492">
    <property type="taxonomic scope" value="Bacteria"/>
</dbReference>
<dbReference type="PANTHER" id="PTHR23019">
    <property type="entry name" value="NUCLEAR PORE MEMBRANE GLYCOPROTEIN GP210-RELATED"/>
    <property type="match status" value="1"/>
</dbReference>
<protein>
    <recommendedName>
        <fullName evidence="1">BIG2 domain-containing protein</fullName>
    </recommendedName>
</protein>
<dbReference type="EMBL" id="CP011454">
    <property type="protein sequence ID" value="AMW04117.1"/>
    <property type="molecule type" value="Genomic_DNA"/>
</dbReference>
<feature type="domain" description="BIG2" evidence="1">
    <location>
        <begin position="230"/>
        <end position="309"/>
    </location>
</feature>